<evidence type="ECO:0000256" key="5">
    <source>
        <dbReference type="ARBA" id="ARBA00023163"/>
    </source>
</evidence>
<dbReference type="PANTHER" id="PTHR31500">
    <property type="entry name" value="AT-HOOK MOTIF NUCLEAR-LOCALIZED PROTEIN 9"/>
    <property type="match status" value="1"/>
</dbReference>
<evidence type="ECO:0000256" key="4">
    <source>
        <dbReference type="ARBA" id="ARBA00023125"/>
    </source>
</evidence>
<reference evidence="11" key="3">
    <citation type="submission" date="2021-01" db="EMBL/GenBank/DDBJ databases">
        <authorList>
            <consortium name="Genoscope - CEA"/>
            <person name="William W."/>
        </authorList>
    </citation>
    <scope>NUCLEOTIDE SEQUENCE</scope>
</reference>
<feature type="compositionally biased region" description="Pro residues" evidence="8">
    <location>
        <begin position="82"/>
        <end position="93"/>
    </location>
</feature>
<dbReference type="Gene3D" id="3.30.1330.80">
    <property type="entry name" value="Hypothetical protein, similar to alpha- acetolactate decarboxylase, domain 2"/>
    <property type="match status" value="1"/>
</dbReference>
<keyword evidence="5 7" id="KW-0804">Transcription</keyword>
<dbReference type="GO" id="GO:0003680">
    <property type="term" value="F:minor groove of adenine-thymine-rich DNA binding"/>
    <property type="evidence" value="ECO:0007669"/>
    <property type="project" value="UniProtKB-UniRule"/>
</dbReference>
<dbReference type="Pfam" id="PF03479">
    <property type="entry name" value="PCC"/>
    <property type="match status" value="1"/>
</dbReference>
<feature type="compositionally biased region" description="Basic and acidic residues" evidence="8">
    <location>
        <begin position="306"/>
        <end position="322"/>
    </location>
</feature>
<dbReference type="STRING" id="3708.A0A078HQ53"/>
<feature type="region of interest" description="Disordered" evidence="8">
    <location>
        <begin position="306"/>
        <end position="382"/>
    </location>
</feature>
<feature type="compositionally biased region" description="Polar residues" evidence="8">
    <location>
        <begin position="323"/>
        <end position="336"/>
    </location>
</feature>
<comment type="domain">
    <text evidence="7">The PPC domain mediates interactions between AHL proteins.</text>
</comment>
<dbReference type="InterPro" id="IPR005175">
    <property type="entry name" value="PPC_dom"/>
</dbReference>
<evidence type="ECO:0000256" key="1">
    <source>
        <dbReference type="ARBA" id="ARBA00003687"/>
    </source>
</evidence>
<proteinExistence type="predicted"/>
<keyword evidence="9" id="KW-0472">Membrane</keyword>
<dbReference type="Proteomes" id="UP001295469">
    <property type="component" value="Chromosome A04"/>
</dbReference>
<sequence>MEGGREAMPFPPPFYFPRGPFSSQSASAIHAPPGFRPMSNPNLQQQQQHQFPLGEQRHHQDFSHGIHMGMAAAASSSSPTMQQPPPIPTPPPHHSVAAAAAEEPMMVKKKRGRPRKYVPDNNEGCDLELSPMQSLQKPNISSPVSDPNAPKRARGRPPGTGRKQRLANLGEWMNTSAGFAFATHVISVEAGEDIVSKVLSFSQQRPRALCIMSGTGTASAFTLRQTGSSAPTLSFQGHFDILSVQGCYLVNEEGGSKSRTGGISVSLSRHDGFLIGGTVGTLIAASLVQVVACSFVYGSAKAKVIKQESGSKEDNTTKKESSLETPASEQQRSPRATESAAEAAQTPLDYSSPGWAGPGGGGSRTTDSRNNNHLTDIDLTRG</sequence>
<comment type="subcellular location">
    <subcellularLocation>
        <location evidence="2 7">Nucleus</location>
    </subcellularLocation>
</comment>
<evidence type="ECO:0000256" key="9">
    <source>
        <dbReference type="SAM" id="Phobius"/>
    </source>
</evidence>
<feature type="domain" description="PPC" evidence="10">
    <location>
        <begin position="175"/>
        <end position="317"/>
    </location>
</feature>
<reference evidence="12 13" key="1">
    <citation type="journal article" date="2014" name="Science">
        <title>Plant genetics. Early allopolyploid evolution in the post-Neolithic Brassica napus oilseed genome.</title>
        <authorList>
            <person name="Chalhoub B."/>
            <person name="Denoeud F."/>
            <person name="Liu S."/>
            <person name="Parkin I.A."/>
            <person name="Tang H."/>
            <person name="Wang X."/>
            <person name="Chiquet J."/>
            <person name="Belcram H."/>
            <person name="Tong C."/>
            <person name="Samans B."/>
            <person name="Correa M."/>
            <person name="Da Silva C."/>
            <person name="Just J."/>
            <person name="Falentin C."/>
            <person name="Koh C.S."/>
            <person name="Le Clainche I."/>
            <person name="Bernard M."/>
            <person name="Bento P."/>
            <person name="Noel B."/>
            <person name="Labadie K."/>
            <person name="Alberti A."/>
            <person name="Charles M."/>
            <person name="Arnaud D."/>
            <person name="Guo H."/>
            <person name="Daviaud C."/>
            <person name="Alamery S."/>
            <person name="Jabbari K."/>
            <person name="Zhao M."/>
            <person name="Edger P.P."/>
            <person name="Chelaifa H."/>
            <person name="Tack D."/>
            <person name="Lassalle G."/>
            <person name="Mestiri I."/>
            <person name="Schnel N."/>
            <person name="Le Paslier M.C."/>
            <person name="Fan G."/>
            <person name="Renault V."/>
            <person name="Bayer P.E."/>
            <person name="Golicz A.A."/>
            <person name="Manoli S."/>
            <person name="Lee T.H."/>
            <person name="Thi V.H."/>
            <person name="Chalabi S."/>
            <person name="Hu Q."/>
            <person name="Fan C."/>
            <person name="Tollenaere R."/>
            <person name="Lu Y."/>
            <person name="Battail C."/>
            <person name="Shen J."/>
            <person name="Sidebottom C.H."/>
            <person name="Wang X."/>
            <person name="Canaguier A."/>
            <person name="Chauveau A."/>
            <person name="Berard A."/>
            <person name="Deniot G."/>
            <person name="Guan M."/>
            <person name="Liu Z."/>
            <person name="Sun F."/>
            <person name="Lim Y.P."/>
            <person name="Lyons E."/>
            <person name="Town C.D."/>
            <person name="Bancroft I."/>
            <person name="Wang X."/>
            <person name="Meng J."/>
            <person name="Ma J."/>
            <person name="Pires J.C."/>
            <person name="King G.J."/>
            <person name="Brunel D."/>
            <person name="Delourme R."/>
            <person name="Renard M."/>
            <person name="Aury J.M."/>
            <person name="Adams K.L."/>
            <person name="Batley J."/>
            <person name="Snowdon R.J."/>
            <person name="Tost J."/>
            <person name="Edwards D."/>
            <person name="Zhou Y."/>
            <person name="Hua W."/>
            <person name="Sharpe A.G."/>
            <person name="Paterson A.H."/>
            <person name="Guan C."/>
            <person name="Wincker P."/>
        </authorList>
    </citation>
    <scope>NUCLEOTIDE SEQUENCE [LARGE SCALE GENOMIC DNA]</scope>
    <source>
        <strain evidence="13">cv. Darmor-bzh</strain>
    </source>
</reference>
<dbReference type="SMART" id="SM00384">
    <property type="entry name" value="AT_hook"/>
    <property type="match status" value="2"/>
</dbReference>
<feature type="region of interest" description="Disordered" evidence="8">
    <location>
        <begin position="19"/>
        <end position="162"/>
    </location>
</feature>
<comment type="function">
    <text evidence="1 7">Transcription factor that specifically binds AT-rich DNA sequences related to the nuclear matrix attachment regions (MARs).</text>
</comment>
<feature type="compositionally biased region" description="Basic and acidic residues" evidence="8">
    <location>
        <begin position="55"/>
        <end position="64"/>
    </location>
</feature>
<evidence type="ECO:0000256" key="7">
    <source>
        <dbReference type="RuleBase" id="RU367031"/>
    </source>
</evidence>
<dbReference type="PROSITE" id="PS51742">
    <property type="entry name" value="PPC"/>
    <property type="match status" value="1"/>
</dbReference>
<organism evidence="12 13">
    <name type="scientific">Brassica napus</name>
    <name type="common">Rape</name>
    <dbReference type="NCBI Taxonomy" id="3708"/>
    <lineage>
        <taxon>Eukaryota</taxon>
        <taxon>Viridiplantae</taxon>
        <taxon>Streptophyta</taxon>
        <taxon>Embryophyta</taxon>
        <taxon>Tracheophyta</taxon>
        <taxon>Spermatophyta</taxon>
        <taxon>Magnoliopsida</taxon>
        <taxon>eudicotyledons</taxon>
        <taxon>Gunneridae</taxon>
        <taxon>Pentapetalae</taxon>
        <taxon>rosids</taxon>
        <taxon>malvids</taxon>
        <taxon>Brassicales</taxon>
        <taxon>Brassicaceae</taxon>
        <taxon>Brassiceae</taxon>
        <taxon>Brassica</taxon>
    </lineage>
</organism>
<dbReference type="Gramene" id="CDY39751">
    <property type="protein sequence ID" value="CDY39751"/>
    <property type="gene ID" value="GSBRNA2T00068542001"/>
</dbReference>
<evidence type="ECO:0000256" key="3">
    <source>
        <dbReference type="ARBA" id="ARBA00023015"/>
    </source>
</evidence>
<dbReference type="AlphaFoldDB" id="A0A078HQ53"/>
<evidence type="ECO:0000313" key="13">
    <source>
        <dbReference type="Proteomes" id="UP000028999"/>
    </source>
</evidence>
<reference evidence="12" key="2">
    <citation type="submission" date="2014-06" db="EMBL/GenBank/DDBJ databases">
        <authorList>
            <person name="Genoscope - CEA"/>
        </authorList>
    </citation>
    <scope>NUCLEOTIDE SEQUENCE</scope>
</reference>
<evidence type="ECO:0000259" key="10">
    <source>
        <dbReference type="PROSITE" id="PS51742"/>
    </source>
</evidence>
<keyword evidence="4 7" id="KW-0238">DNA-binding</keyword>
<evidence type="ECO:0000256" key="8">
    <source>
        <dbReference type="SAM" id="MobiDB-lite"/>
    </source>
</evidence>
<evidence type="ECO:0000256" key="6">
    <source>
        <dbReference type="ARBA" id="ARBA00023242"/>
    </source>
</evidence>
<evidence type="ECO:0000313" key="12">
    <source>
        <dbReference type="EMBL" id="CDY39751.1"/>
    </source>
</evidence>
<dbReference type="InterPro" id="IPR039605">
    <property type="entry name" value="AHL"/>
</dbReference>
<dbReference type="GO" id="GO:0005634">
    <property type="term" value="C:nucleus"/>
    <property type="evidence" value="ECO:0007669"/>
    <property type="project" value="UniProtKB-SubCell"/>
</dbReference>
<feature type="compositionally biased region" description="Polar residues" evidence="8">
    <location>
        <begin position="131"/>
        <end position="145"/>
    </location>
</feature>
<dbReference type="Proteomes" id="UP000028999">
    <property type="component" value="Unassembled WGS sequence"/>
</dbReference>
<protein>
    <recommendedName>
        <fullName evidence="7">AT-hook motif nuclear-localized protein</fullName>
    </recommendedName>
</protein>
<name>A0A078HQ53_BRANA</name>
<dbReference type="EMBL" id="LK032456">
    <property type="protein sequence ID" value="CDY39751.1"/>
    <property type="molecule type" value="Genomic_DNA"/>
</dbReference>
<dbReference type="InterPro" id="IPR017956">
    <property type="entry name" value="AT_hook_DNA-bd_motif"/>
</dbReference>
<keyword evidence="3 7" id="KW-0805">Transcription regulation</keyword>
<feature type="compositionally biased region" description="Basic residues" evidence="8">
    <location>
        <begin position="107"/>
        <end position="116"/>
    </location>
</feature>
<feature type="compositionally biased region" description="Low complexity" evidence="8">
    <location>
        <begin position="65"/>
        <end position="81"/>
    </location>
</feature>
<evidence type="ECO:0000313" key="11">
    <source>
        <dbReference type="EMBL" id="CAF2274651.1"/>
    </source>
</evidence>
<dbReference type="OMA" id="MEGREAM"/>
<feature type="compositionally biased region" description="Low complexity" evidence="8">
    <location>
        <begin position="94"/>
        <end position="104"/>
    </location>
</feature>
<feature type="transmembrane region" description="Helical" evidence="9">
    <location>
        <begin position="273"/>
        <end position="297"/>
    </location>
</feature>
<keyword evidence="9" id="KW-1133">Transmembrane helix</keyword>
<feature type="compositionally biased region" description="Polar residues" evidence="8">
    <location>
        <begin position="364"/>
        <end position="374"/>
    </location>
</feature>
<evidence type="ECO:0000256" key="2">
    <source>
        <dbReference type="ARBA" id="ARBA00004123"/>
    </source>
</evidence>
<dbReference type="EMBL" id="HG994358">
    <property type="protein sequence ID" value="CAF2274651.1"/>
    <property type="molecule type" value="Genomic_DNA"/>
</dbReference>
<accession>A0A078HQ53</accession>
<dbReference type="CDD" id="cd11378">
    <property type="entry name" value="DUF296"/>
    <property type="match status" value="1"/>
</dbReference>
<keyword evidence="6 7" id="KW-0539">Nucleus</keyword>
<dbReference type="PaxDb" id="3708-A0A078HQ53"/>
<gene>
    <name evidence="12" type="primary">BnaA04g11020D</name>
    <name evidence="11" type="ORF">DARMORV10_A04P14400.1</name>
    <name evidence="12" type="ORF">GSBRNA2T00068542001</name>
</gene>
<dbReference type="PANTHER" id="PTHR31500:SF94">
    <property type="entry name" value="AT-HOOK MOTIF NUCLEAR-LOCALIZED PROTEIN"/>
    <property type="match status" value="1"/>
</dbReference>
<dbReference type="SUPFAM" id="SSF117856">
    <property type="entry name" value="AF0104/ALDC/Ptd012-like"/>
    <property type="match status" value="1"/>
</dbReference>
<keyword evidence="13" id="KW-1185">Reference proteome</keyword>
<keyword evidence="9" id="KW-0812">Transmembrane</keyword>